<dbReference type="GeneID" id="85331076"/>
<dbReference type="AlphaFoldDB" id="A0AA39ZQL8"/>
<reference evidence="2" key="1">
    <citation type="submission" date="2023-06" db="EMBL/GenBank/DDBJ databases">
        <title>Genome-scale phylogeny and comparative genomics of the fungal order Sordariales.</title>
        <authorList>
            <consortium name="Lawrence Berkeley National Laboratory"/>
            <person name="Hensen N."/>
            <person name="Bonometti L."/>
            <person name="Westerberg I."/>
            <person name="Brannstrom I.O."/>
            <person name="Guillou S."/>
            <person name="Cros-Aarteil S."/>
            <person name="Calhoun S."/>
            <person name="Haridas S."/>
            <person name="Kuo A."/>
            <person name="Mondo S."/>
            <person name="Pangilinan J."/>
            <person name="Riley R."/>
            <person name="LaButti K."/>
            <person name="Andreopoulos B."/>
            <person name="Lipzen A."/>
            <person name="Chen C."/>
            <person name="Yanf M."/>
            <person name="Daum C."/>
            <person name="Ng V."/>
            <person name="Clum A."/>
            <person name="Steindorff A."/>
            <person name="Ohm R."/>
            <person name="Martin F."/>
            <person name="Silar P."/>
            <person name="Natvig D."/>
            <person name="Lalanne C."/>
            <person name="Gautier V."/>
            <person name="Ament-velasquez S.L."/>
            <person name="Kruys A."/>
            <person name="Hutchinson M.I."/>
            <person name="Powell A.J."/>
            <person name="Barry K."/>
            <person name="Miller A.N."/>
            <person name="Grigoriev I.V."/>
            <person name="Debuchy R."/>
            <person name="Gladieux P."/>
            <person name="Thoren M.H."/>
            <person name="Johannesson H."/>
        </authorList>
    </citation>
    <scope>NUCLEOTIDE SEQUENCE</scope>
    <source>
        <strain evidence="2">SMH2392-1A</strain>
    </source>
</reference>
<keyword evidence="3" id="KW-1185">Reference proteome</keyword>
<protein>
    <submittedName>
        <fullName evidence="2">Amidoligase enzyme-domain-containing protein</fullName>
    </submittedName>
</protein>
<dbReference type="PANTHER" id="PTHR36847">
    <property type="entry name" value="AMIDOLIGASE ENZYME"/>
    <property type="match status" value="1"/>
</dbReference>
<sequence>MCDSYSFGVEIELIAAPHRAQYRAGRAVYYEKLAAELRSRGARAAADRLDGSYAKHPEHYDKWWITKDGSLGNPDHPLIPLEAVSPILDTAYFWERDIDTFWNAWNCVFRIPDSSRLCGSHVHVSPSPSKRFTVAQLQGLAFGVVYYEEEVLQLLPWYRRENNYCQPNSEHSAALQEIADDDDVTPVEVWDTIRRTTSRREIRDLMQYRTGSSKDRYVLWNFDNVLDGKSGSVEFRGGRDLRGPVRTKRWIAFVVAFAHFCISQNFHSWPRYRFREPNIQQFWRGLRDAAQAIGVKNSLPSDWRAMAEITSDGLNEGLCDFDDSDFDNDSMMSKSDSDFTESDYSGSDSDSDSDTGW</sequence>
<evidence type="ECO:0000313" key="3">
    <source>
        <dbReference type="Proteomes" id="UP001172101"/>
    </source>
</evidence>
<dbReference type="Proteomes" id="UP001172101">
    <property type="component" value="Unassembled WGS sequence"/>
</dbReference>
<dbReference type="RefSeq" id="XP_060289543.1">
    <property type="nucleotide sequence ID" value="XM_060447806.1"/>
</dbReference>
<dbReference type="EMBL" id="JAUIRO010000009">
    <property type="protein sequence ID" value="KAK0701879.1"/>
    <property type="molecule type" value="Genomic_DNA"/>
</dbReference>
<organism evidence="2 3">
    <name type="scientific">Lasiosphaeria miniovina</name>
    <dbReference type="NCBI Taxonomy" id="1954250"/>
    <lineage>
        <taxon>Eukaryota</taxon>
        <taxon>Fungi</taxon>
        <taxon>Dikarya</taxon>
        <taxon>Ascomycota</taxon>
        <taxon>Pezizomycotina</taxon>
        <taxon>Sordariomycetes</taxon>
        <taxon>Sordariomycetidae</taxon>
        <taxon>Sordariales</taxon>
        <taxon>Lasiosphaeriaceae</taxon>
        <taxon>Lasiosphaeria</taxon>
    </lineage>
</organism>
<evidence type="ECO:0000313" key="2">
    <source>
        <dbReference type="EMBL" id="KAK0701879.1"/>
    </source>
</evidence>
<proteinExistence type="predicted"/>
<dbReference type="Pfam" id="PF12224">
    <property type="entry name" value="Amidoligase_2"/>
    <property type="match status" value="1"/>
</dbReference>
<gene>
    <name evidence="2" type="ORF">B0T26DRAFT_865880</name>
</gene>
<accession>A0AA39ZQL8</accession>
<dbReference type="PANTHER" id="PTHR36847:SF1">
    <property type="entry name" value="AMIDOLIGASE ENZYME"/>
    <property type="match status" value="1"/>
</dbReference>
<dbReference type="InterPro" id="IPR022025">
    <property type="entry name" value="Amidoligase_2"/>
</dbReference>
<name>A0AA39ZQL8_9PEZI</name>
<evidence type="ECO:0000256" key="1">
    <source>
        <dbReference type="SAM" id="MobiDB-lite"/>
    </source>
</evidence>
<feature type="region of interest" description="Disordered" evidence="1">
    <location>
        <begin position="329"/>
        <end position="357"/>
    </location>
</feature>
<comment type="caution">
    <text evidence="2">The sequence shown here is derived from an EMBL/GenBank/DDBJ whole genome shotgun (WGS) entry which is preliminary data.</text>
</comment>